<name>A0A0E9P9I1_ANGAN</name>
<dbReference type="EMBL" id="GBXM01107271">
    <property type="protein sequence ID" value="JAH01306.1"/>
    <property type="molecule type" value="Transcribed_RNA"/>
</dbReference>
<evidence type="ECO:0000256" key="1">
    <source>
        <dbReference type="SAM" id="SignalP"/>
    </source>
</evidence>
<feature type="chain" id="PRO_5002430791" evidence="1">
    <location>
        <begin position="28"/>
        <end position="47"/>
    </location>
</feature>
<protein>
    <submittedName>
        <fullName evidence="2">Uncharacterized protein</fullName>
    </submittedName>
</protein>
<proteinExistence type="predicted"/>
<accession>A0A0E9P9I1</accession>
<reference evidence="2" key="1">
    <citation type="submission" date="2014-11" db="EMBL/GenBank/DDBJ databases">
        <authorList>
            <person name="Amaro Gonzalez C."/>
        </authorList>
    </citation>
    <scope>NUCLEOTIDE SEQUENCE</scope>
</reference>
<dbReference type="AlphaFoldDB" id="A0A0E9P9I1"/>
<reference evidence="2" key="2">
    <citation type="journal article" date="2015" name="Fish Shellfish Immunol.">
        <title>Early steps in the European eel (Anguilla anguilla)-Vibrio vulnificus interaction in the gills: Role of the RtxA13 toxin.</title>
        <authorList>
            <person name="Callol A."/>
            <person name="Pajuelo D."/>
            <person name="Ebbesson L."/>
            <person name="Teles M."/>
            <person name="MacKenzie S."/>
            <person name="Amaro C."/>
        </authorList>
    </citation>
    <scope>NUCLEOTIDE SEQUENCE</scope>
</reference>
<keyword evidence="1" id="KW-0732">Signal</keyword>
<organism evidence="2">
    <name type="scientific">Anguilla anguilla</name>
    <name type="common">European freshwater eel</name>
    <name type="synonym">Muraena anguilla</name>
    <dbReference type="NCBI Taxonomy" id="7936"/>
    <lineage>
        <taxon>Eukaryota</taxon>
        <taxon>Metazoa</taxon>
        <taxon>Chordata</taxon>
        <taxon>Craniata</taxon>
        <taxon>Vertebrata</taxon>
        <taxon>Euteleostomi</taxon>
        <taxon>Actinopterygii</taxon>
        <taxon>Neopterygii</taxon>
        <taxon>Teleostei</taxon>
        <taxon>Anguilliformes</taxon>
        <taxon>Anguillidae</taxon>
        <taxon>Anguilla</taxon>
    </lineage>
</organism>
<evidence type="ECO:0000313" key="2">
    <source>
        <dbReference type="EMBL" id="JAH01306.1"/>
    </source>
</evidence>
<sequence>MYMNLYVHFMFCFVNKLFNCFLHLVCSIRSSISVDVACYVLCPLFPQ</sequence>
<feature type="signal peptide" evidence="1">
    <location>
        <begin position="1"/>
        <end position="27"/>
    </location>
</feature>